<evidence type="ECO:0000256" key="4">
    <source>
        <dbReference type="ARBA" id="ARBA00022553"/>
    </source>
</evidence>
<proteinExistence type="predicted"/>
<evidence type="ECO:0000313" key="14">
    <source>
        <dbReference type="EMBL" id="WXA93642.1"/>
    </source>
</evidence>
<feature type="transmembrane region" description="Helical" evidence="10">
    <location>
        <begin position="14"/>
        <end position="36"/>
    </location>
</feature>
<dbReference type="InterPro" id="IPR005467">
    <property type="entry name" value="His_kinase_dom"/>
</dbReference>
<organism evidence="14 15">
    <name type="scientific">Pendulispora brunnea</name>
    <dbReference type="NCBI Taxonomy" id="2905690"/>
    <lineage>
        <taxon>Bacteria</taxon>
        <taxon>Pseudomonadati</taxon>
        <taxon>Myxococcota</taxon>
        <taxon>Myxococcia</taxon>
        <taxon>Myxococcales</taxon>
        <taxon>Sorangiineae</taxon>
        <taxon>Pendulisporaceae</taxon>
        <taxon>Pendulispora</taxon>
    </lineage>
</organism>
<dbReference type="PROSITE" id="PS50112">
    <property type="entry name" value="PAS"/>
    <property type="match status" value="1"/>
</dbReference>
<keyword evidence="6" id="KW-0547">Nucleotide-binding</keyword>
<dbReference type="PROSITE" id="PS50885">
    <property type="entry name" value="HAMP"/>
    <property type="match status" value="1"/>
</dbReference>
<dbReference type="Gene3D" id="3.30.450.20">
    <property type="entry name" value="PAS domain"/>
    <property type="match status" value="1"/>
</dbReference>
<dbReference type="PRINTS" id="PR00344">
    <property type="entry name" value="BCTRLSENSOR"/>
</dbReference>
<evidence type="ECO:0000256" key="5">
    <source>
        <dbReference type="ARBA" id="ARBA00022679"/>
    </source>
</evidence>
<keyword evidence="7" id="KW-0418">Kinase</keyword>
<dbReference type="Pfam" id="PF02518">
    <property type="entry name" value="HATPase_c"/>
    <property type="match status" value="1"/>
</dbReference>
<evidence type="ECO:0000256" key="1">
    <source>
        <dbReference type="ARBA" id="ARBA00000085"/>
    </source>
</evidence>
<keyword evidence="10" id="KW-0812">Transmembrane</keyword>
<keyword evidence="5" id="KW-0808">Transferase</keyword>
<gene>
    <name evidence="14" type="ORF">LZC95_45215</name>
</gene>
<keyword evidence="15" id="KW-1185">Reference proteome</keyword>
<evidence type="ECO:0000313" key="15">
    <source>
        <dbReference type="Proteomes" id="UP001379533"/>
    </source>
</evidence>
<dbReference type="EC" id="2.7.13.3" evidence="3"/>
<dbReference type="SMART" id="SM00387">
    <property type="entry name" value="HATPase_c"/>
    <property type="match status" value="1"/>
</dbReference>
<dbReference type="SUPFAM" id="SSF55785">
    <property type="entry name" value="PYP-like sensor domain (PAS domain)"/>
    <property type="match status" value="1"/>
</dbReference>
<name>A0ABZ2K4N8_9BACT</name>
<evidence type="ECO:0000256" key="2">
    <source>
        <dbReference type="ARBA" id="ARBA00004370"/>
    </source>
</evidence>
<dbReference type="Pfam" id="PF13188">
    <property type="entry name" value="PAS_8"/>
    <property type="match status" value="1"/>
</dbReference>
<keyword evidence="10" id="KW-1133">Transmembrane helix</keyword>
<dbReference type="EMBL" id="CP089982">
    <property type="protein sequence ID" value="WXA93642.1"/>
    <property type="molecule type" value="Genomic_DNA"/>
</dbReference>
<dbReference type="GO" id="GO:0005524">
    <property type="term" value="F:ATP binding"/>
    <property type="evidence" value="ECO:0007669"/>
    <property type="project" value="UniProtKB-KW"/>
</dbReference>
<accession>A0ABZ2K4N8</accession>
<feature type="domain" description="HAMP" evidence="13">
    <location>
        <begin position="63"/>
        <end position="116"/>
    </location>
</feature>
<evidence type="ECO:0000259" key="12">
    <source>
        <dbReference type="PROSITE" id="PS50112"/>
    </source>
</evidence>
<evidence type="ECO:0000256" key="8">
    <source>
        <dbReference type="ARBA" id="ARBA00022840"/>
    </source>
</evidence>
<evidence type="ECO:0000259" key="13">
    <source>
        <dbReference type="PROSITE" id="PS50885"/>
    </source>
</evidence>
<evidence type="ECO:0000259" key="11">
    <source>
        <dbReference type="PROSITE" id="PS50109"/>
    </source>
</evidence>
<evidence type="ECO:0000256" key="9">
    <source>
        <dbReference type="ARBA" id="ARBA00023012"/>
    </source>
</evidence>
<dbReference type="InterPro" id="IPR036890">
    <property type="entry name" value="HATPase_C_sf"/>
</dbReference>
<evidence type="ECO:0000256" key="7">
    <source>
        <dbReference type="ARBA" id="ARBA00022777"/>
    </source>
</evidence>
<dbReference type="InterPro" id="IPR035965">
    <property type="entry name" value="PAS-like_dom_sf"/>
</dbReference>
<dbReference type="PANTHER" id="PTHR43065">
    <property type="entry name" value="SENSOR HISTIDINE KINASE"/>
    <property type="match status" value="1"/>
</dbReference>
<comment type="subcellular location">
    <subcellularLocation>
        <location evidence="2">Membrane</location>
    </subcellularLocation>
</comment>
<dbReference type="InterPro" id="IPR004358">
    <property type="entry name" value="Sig_transdc_His_kin-like_C"/>
</dbReference>
<comment type="catalytic activity">
    <reaction evidence="1">
        <text>ATP + protein L-histidine = ADP + protein N-phospho-L-histidine.</text>
        <dbReference type="EC" id="2.7.13.3"/>
    </reaction>
</comment>
<dbReference type="SUPFAM" id="SSF55874">
    <property type="entry name" value="ATPase domain of HSP90 chaperone/DNA topoisomerase II/histidine kinase"/>
    <property type="match status" value="1"/>
</dbReference>
<keyword evidence="9" id="KW-0902">Two-component regulatory system</keyword>
<dbReference type="InterPro" id="IPR000014">
    <property type="entry name" value="PAS"/>
</dbReference>
<feature type="domain" description="PAS" evidence="12">
    <location>
        <begin position="121"/>
        <end position="165"/>
    </location>
</feature>
<evidence type="ECO:0000256" key="3">
    <source>
        <dbReference type="ARBA" id="ARBA00012438"/>
    </source>
</evidence>
<reference evidence="14 15" key="1">
    <citation type="submission" date="2021-12" db="EMBL/GenBank/DDBJ databases">
        <title>Discovery of the Pendulisporaceae a myxobacterial family with distinct sporulation behavior and unique specialized metabolism.</title>
        <authorList>
            <person name="Garcia R."/>
            <person name="Popoff A."/>
            <person name="Bader C.D."/>
            <person name="Loehr J."/>
            <person name="Walesch S."/>
            <person name="Walt C."/>
            <person name="Boldt J."/>
            <person name="Bunk B."/>
            <person name="Haeckl F.J.F.P.J."/>
            <person name="Gunesch A.P."/>
            <person name="Birkelbach J."/>
            <person name="Nuebel U."/>
            <person name="Pietschmann T."/>
            <person name="Bach T."/>
            <person name="Mueller R."/>
        </authorList>
    </citation>
    <scope>NUCLEOTIDE SEQUENCE [LARGE SCALE GENOMIC DNA]</scope>
    <source>
        <strain evidence="14 15">MSr12523</strain>
    </source>
</reference>
<dbReference type="InterPro" id="IPR003594">
    <property type="entry name" value="HATPase_dom"/>
</dbReference>
<feature type="transmembrane region" description="Helical" evidence="10">
    <location>
        <begin position="42"/>
        <end position="61"/>
    </location>
</feature>
<feature type="domain" description="Histidine kinase" evidence="11">
    <location>
        <begin position="236"/>
        <end position="444"/>
    </location>
</feature>
<protein>
    <recommendedName>
        <fullName evidence="3">histidine kinase</fullName>
        <ecNumber evidence="3">2.7.13.3</ecNumber>
    </recommendedName>
</protein>
<evidence type="ECO:0000256" key="10">
    <source>
        <dbReference type="SAM" id="Phobius"/>
    </source>
</evidence>
<keyword evidence="10" id="KW-0472">Membrane</keyword>
<keyword evidence="4" id="KW-0597">Phosphoprotein</keyword>
<dbReference type="InterPro" id="IPR003660">
    <property type="entry name" value="HAMP_dom"/>
</dbReference>
<dbReference type="Proteomes" id="UP001379533">
    <property type="component" value="Chromosome"/>
</dbReference>
<dbReference type="Gene3D" id="3.30.565.10">
    <property type="entry name" value="Histidine kinase-like ATPase, C-terminal domain"/>
    <property type="match status" value="1"/>
</dbReference>
<dbReference type="RefSeq" id="WP_394844242.1">
    <property type="nucleotide sequence ID" value="NZ_CP089982.1"/>
</dbReference>
<evidence type="ECO:0000256" key="6">
    <source>
        <dbReference type="ARBA" id="ARBA00022741"/>
    </source>
</evidence>
<dbReference type="PROSITE" id="PS50109">
    <property type="entry name" value="HIS_KIN"/>
    <property type="match status" value="1"/>
</dbReference>
<dbReference type="PANTHER" id="PTHR43065:SF10">
    <property type="entry name" value="PEROXIDE STRESS-ACTIVATED HISTIDINE KINASE MAK3"/>
    <property type="match status" value="1"/>
</dbReference>
<keyword evidence="8 14" id="KW-0067">ATP-binding</keyword>
<sequence length="444" mass="47982">MGSKPDKVAYETRLHLYALLGGAPAVATSLVLLAFGDHAPKTVWTFGVLSVGAWLGLAAYVRADIVRSLRNVANLVAALREGDYSLRGRSARSDDALGEALGEVNALSAVLREQRLASMEATALLEKVIESVDVALFAFDHERNLRLVNRAGERLLGPRPGGFLGATAQELGFDALLEGAAPRTFAMAFAGGKGPWELRRATFRQRGLQHELVVLADLHRALREEERAAWQRLVRVIGHEINNSLAPIQSIAGHMHGILDEADRPHDWEDDLRSGLSVIARRAEALGRFLRAYAQLARLPPPKLTDVEVASWIERIAALETRVPLRVVPGPKVTMAADPDQLDQLLINLVRNAAEATLETKGTGIELTWIHTAGAVEVLVVDDGPGISNTENLFVPFFTTKPSGSGIGLVLARQIAEGHGGTLGLEPREGHRGCVARLRIPVAQ</sequence>